<keyword evidence="4" id="KW-0281">Fimbrium</keyword>
<dbReference type="Proteomes" id="UP000537188">
    <property type="component" value="Unassembled WGS sequence"/>
</dbReference>
<dbReference type="GO" id="GO:0043709">
    <property type="term" value="P:cell adhesion involved in single-species biofilm formation"/>
    <property type="evidence" value="ECO:0007669"/>
    <property type="project" value="TreeGrafter"/>
</dbReference>
<protein>
    <submittedName>
        <fullName evidence="6">Type 1 fimbrial protein</fullName>
    </submittedName>
</protein>
<dbReference type="InterPro" id="IPR036937">
    <property type="entry name" value="Adhesion_dom_fimbrial_sf"/>
</dbReference>
<dbReference type="PANTHER" id="PTHR33420:SF3">
    <property type="entry name" value="FIMBRIAL SUBUNIT ELFA"/>
    <property type="match status" value="1"/>
</dbReference>
<feature type="signal peptide" evidence="5">
    <location>
        <begin position="1"/>
        <end position="24"/>
    </location>
</feature>
<dbReference type="GO" id="GO:0009289">
    <property type="term" value="C:pilus"/>
    <property type="evidence" value="ECO:0007669"/>
    <property type="project" value="UniProtKB-SubCell"/>
</dbReference>
<sequence>MMKKQLLAMALLATSGVMATAVSAADGTITISGEVKGTTCTISGGTGASPGTGANFPVVLSSVQTSALAAAGQTAGAKPFFVYVGGNATCPDGTVVAVLYEASSPNINPGTGNLRNVAAATPATNIEVQIVDSAVNTPIDLRSGLNSTPATVTGGLATLPFTARYIATGGPAGAGLVSTSVQYSVTFP</sequence>
<reference evidence="6 7" key="1">
    <citation type="submission" date="2020-04" db="EMBL/GenBank/DDBJ databases">
        <title>Molecular characterization of pseudomonads from Agaricus bisporus reveal novel blotch 2 pathogens in Western Europe.</title>
        <authorList>
            <person name="Taparia T."/>
            <person name="Krijger M."/>
            <person name="Haynes E."/>
            <person name="Elpinstone J.G."/>
            <person name="Noble R."/>
            <person name="Van Der Wolf J."/>
        </authorList>
    </citation>
    <scope>NUCLEOTIDE SEQUENCE [LARGE SCALE GENOMIC DNA]</scope>
    <source>
        <strain evidence="6 7">IPO3781</strain>
    </source>
</reference>
<dbReference type="EMBL" id="JACARF010000028">
    <property type="protein sequence ID" value="NWE78241.1"/>
    <property type="molecule type" value="Genomic_DNA"/>
</dbReference>
<organism evidence="6 7">
    <name type="scientific">Pseudomonas yamanorum</name>
    <dbReference type="NCBI Taxonomy" id="515393"/>
    <lineage>
        <taxon>Bacteria</taxon>
        <taxon>Pseudomonadati</taxon>
        <taxon>Pseudomonadota</taxon>
        <taxon>Gammaproteobacteria</taxon>
        <taxon>Pseudomonadales</taxon>
        <taxon>Pseudomonadaceae</taxon>
        <taxon>Pseudomonas</taxon>
    </lineage>
</organism>
<comment type="caution">
    <text evidence="6">The sequence shown here is derived from an EMBL/GenBank/DDBJ whole genome shotgun (WGS) entry which is preliminary data.</text>
</comment>
<comment type="subcellular location">
    <subcellularLocation>
        <location evidence="1">Fimbrium</location>
    </subcellularLocation>
</comment>
<accession>A0A7Y8FF49</accession>
<evidence type="ECO:0000256" key="3">
    <source>
        <dbReference type="ARBA" id="ARBA00022729"/>
    </source>
</evidence>
<dbReference type="Gene3D" id="2.60.40.1090">
    <property type="entry name" value="Fimbrial-type adhesion domain"/>
    <property type="match status" value="1"/>
</dbReference>
<feature type="chain" id="PRO_5031106471" evidence="5">
    <location>
        <begin position="25"/>
        <end position="188"/>
    </location>
</feature>
<evidence type="ECO:0000313" key="7">
    <source>
        <dbReference type="Proteomes" id="UP000537188"/>
    </source>
</evidence>
<dbReference type="PANTHER" id="PTHR33420">
    <property type="entry name" value="FIMBRIAL SUBUNIT ELFA-RELATED"/>
    <property type="match status" value="1"/>
</dbReference>
<evidence type="ECO:0000313" key="6">
    <source>
        <dbReference type="EMBL" id="NWE78241.1"/>
    </source>
</evidence>
<gene>
    <name evidence="6" type="ORF">HX828_22055</name>
</gene>
<evidence type="ECO:0000256" key="2">
    <source>
        <dbReference type="ARBA" id="ARBA00006671"/>
    </source>
</evidence>
<dbReference type="InterPro" id="IPR008966">
    <property type="entry name" value="Adhesion_dom_sf"/>
</dbReference>
<dbReference type="InterPro" id="IPR050263">
    <property type="entry name" value="Bact_Fimbrial_Adh_Pro"/>
</dbReference>
<dbReference type="RefSeq" id="WP_177115463.1">
    <property type="nucleotide sequence ID" value="NZ_JACARF010000028.1"/>
</dbReference>
<keyword evidence="3 5" id="KW-0732">Signal</keyword>
<evidence type="ECO:0000256" key="4">
    <source>
        <dbReference type="ARBA" id="ARBA00023263"/>
    </source>
</evidence>
<name>A0A7Y8FF49_9PSED</name>
<dbReference type="AlphaFoldDB" id="A0A7Y8FF49"/>
<evidence type="ECO:0000256" key="1">
    <source>
        <dbReference type="ARBA" id="ARBA00004561"/>
    </source>
</evidence>
<comment type="similarity">
    <text evidence="2">Belongs to the fimbrial protein family.</text>
</comment>
<evidence type="ECO:0000256" key="5">
    <source>
        <dbReference type="SAM" id="SignalP"/>
    </source>
</evidence>
<dbReference type="SUPFAM" id="SSF49401">
    <property type="entry name" value="Bacterial adhesins"/>
    <property type="match status" value="1"/>
</dbReference>
<proteinExistence type="inferred from homology"/>